<evidence type="ECO:0008006" key="4">
    <source>
        <dbReference type="Google" id="ProtNLM"/>
    </source>
</evidence>
<keyword evidence="1" id="KW-0812">Transmembrane</keyword>
<feature type="transmembrane region" description="Helical" evidence="1">
    <location>
        <begin position="303"/>
        <end position="320"/>
    </location>
</feature>
<feature type="transmembrane region" description="Helical" evidence="1">
    <location>
        <begin position="394"/>
        <end position="414"/>
    </location>
</feature>
<dbReference type="GeneID" id="80331811"/>
<protein>
    <recommendedName>
        <fullName evidence="4">Glycosyltransferase RgtA/B/C/D-like domain-containing protein</fullName>
    </recommendedName>
</protein>
<evidence type="ECO:0000313" key="3">
    <source>
        <dbReference type="Proteomes" id="UP000317039"/>
    </source>
</evidence>
<dbReference type="KEGG" id="nod:FOH10_05315"/>
<feature type="transmembrane region" description="Helical" evidence="1">
    <location>
        <begin position="157"/>
        <end position="175"/>
    </location>
</feature>
<feature type="transmembrane region" description="Helical" evidence="1">
    <location>
        <begin position="268"/>
        <end position="288"/>
    </location>
</feature>
<evidence type="ECO:0000256" key="1">
    <source>
        <dbReference type="SAM" id="Phobius"/>
    </source>
</evidence>
<keyword evidence="1" id="KW-0472">Membrane</keyword>
<feature type="transmembrane region" description="Helical" evidence="1">
    <location>
        <begin position="233"/>
        <end position="256"/>
    </location>
</feature>
<gene>
    <name evidence="2" type="ORF">FOH10_05315</name>
</gene>
<feature type="transmembrane region" description="Helical" evidence="1">
    <location>
        <begin position="26"/>
        <end position="52"/>
    </location>
</feature>
<feature type="transmembrane region" description="Helical" evidence="1">
    <location>
        <begin position="187"/>
        <end position="213"/>
    </location>
</feature>
<name>A0A516NH67_9NOCA</name>
<proteinExistence type="predicted"/>
<feature type="transmembrane region" description="Helical" evidence="1">
    <location>
        <begin position="327"/>
        <end position="344"/>
    </location>
</feature>
<keyword evidence="1" id="KW-1133">Transmembrane helix</keyword>
<dbReference type="RefSeq" id="WP_143979857.1">
    <property type="nucleotide sequence ID" value="NZ_CP041695.1"/>
</dbReference>
<organism evidence="2 3">
    <name type="scientific">Nocardia otitidiscaviarum</name>
    <dbReference type="NCBI Taxonomy" id="1823"/>
    <lineage>
        <taxon>Bacteria</taxon>
        <taxon>Bacillati</taxon>
        <taxon>Actinomycetota</taxon>
        <taxon>Actinomycetes</taxon>
        <taxon>Mycobacteriales</taxon>
        <taxon>Nocardiaceae</taxon>
        <taxon>Nocardia</taxon>
    </lineage>
</organism>
<dbReference type="EMBL" id="CP041695">
    <property type="protein sequence ID" value="QDP78243.1"/>
    <property type="molecule type" value="Genomic_DNA"/>
</dbReference>
<sequence>MDTVMIEPPRADVRAESVHRSRMRPVVVAAVGVLLLQLVIRGWVAGSGYFYWDDFILVSRAAEYPVWSAELLLHDHDGHFMPLAFVTAWVVTAVAPLGWTAAAASMVLLQLVASVAVLRMLLVLLGARWVVLVPLVFYAFCPLTIPAFVWWSAALNALPLQGALAWVIADAVLLTRTRRRRYAISGVAVSAVALLFFEKAAIVPFAAFAFAVLVRYLDGRAAPVRTVARRGAALWIGSGVVLTCWSLAYLAVVGLPRASGGSTETREFLSGTAALDVTPALFGGPWHWERWPPATPWADPPDWAVAAAWFALAAVVAVTIRARRRVLAVWLVVAAYILLAQLPVVLARGGPNTAAAELLRSLRYFADSTVVLAAALALILSTHARRSTRARPRVTVAVTMVFILSCLWSTYAFVRCWQPNPARTYIANTEAALRDWRQEPLLEQEVPWQVLNPTVYPQNLVSRVLSAVAPADAFATSTPRLRMITDTGAIVDAEVWWNRSITPGPDRDCGYRVQGTAPTVLPLDGPLLDHEWTAQLNYLASGDGSITVALEYGDWVTVPIRRGLNTVYVRTVGSGRALRIGALTPGLTVCVGVGPVGVASWDN</sequence>
<dbReference type="Proteomes" id="UP000317039">
    <property type="component" value="Chromosome"/>
</dbReference>
<evidence type="ECO:0000313" key="2">
    <source>
        <dbReference type="EMBL" id="QDP78243.1"/>
    </source>
</evidence>
<feature type="transmembrane region" description="Helical" evidence="1">
    <location>
        <begin position="364"/>
        <end position="382"/>
    </location>
</feature>
<reference evidence="2 3" key="1">
    <citation type="submission" date="2019-07" db="EMBL/GenBank/DDBJ databases">
        <title>Complete Genome Sequence and Methylome Analysis of Nocardia otitidis-caviarum NEB252.</title>
        <authorList>
            <person name="Fomenkov A."/>
            <person name="Anton B.P."/>
            <person name="Vincze T."/>
            <person name="Roberts R.J."/>
        </authorList>
    </citation>
    <scope>NUCLEOTIDE SEQUENCE [LARGE SCALE GENOMIC DNA]</scope>
    <source>
        <strain evidence="2 3">NEB252</strain>
    </source>
</reference>
<dbReference type="AlphaFoldDB" id="A0A516NH67"/>
<accession>A0A516NH67</accession>